<proteinExistence type="predicted"/>
<dbReference type="AlphaFoldDB" id="A0A0B6YUF8"/>
<name>A0A0B6YUF8_9EUPU</name>
<organism evidence="2">
    <name type="scientific">Arion vulgaris</name>
    <dbReference type="NCBI Taxonomy" id="1028688"/>
    <lineage>
        <taxon>Eukaryota</taxon>
        <taxon>Metazoa</taxon>
        <taxon>Spiralia</taxon>
        <taxon>Lophotrochozoa</taxon>
        <taxon>Mollusca</taxon>
        <taxon>Gastropoda</taxon>
        <taxon>Heterobranchia</taxon>
        <taxon>Euthyneura</taxon>
        <taxon>Panpulmonata</taxon>
        <taxon>Eupulmonata</taxon>
        <taxon>Stylommatophora</taxon>
        <taxon>Helicina</taxon>
        <taxon>Arionoidea</taxon>
        <taxon>Arionidae</taxon>
        <taxon>Arion</taxon>
    </lineage>
</organism>
<feature type="signal peptide" evidence="1">
    <location>
        <begin position="1"/>
        <end position="23"/>
    </location>
</feature>
<accession>A0A0B6YUF8</accession>
<dbReference type="EMBL" id="HACG01012882">
    <property type="protein sequence ID" value="CEK59747.1"/>
    <property type="molecule type" value="Transcribed_RNA"/>
</dbReference>
<feature type="chain" id="PRO_5002111995" evidence="1">
    <location>
        <begin position="24"/>
        <end position="84"/>
    </location>
</feature>
<keyword evidence="1" id="KW-0732">Signal</keyword>
<protein>
    <submittedName>
        <fullName evidence="2">Uncharacterized protein</fullName>
    </submittedName>
</protein>
<reference evidence="2" key="1">
    <citation type="submission" date="2014-12" db="EMBL/GenBank/DDBJ databases">
        <title>Insight into the proteome of Arion vulgaris.</title>
        <authorList>
            <person name="Aradska J."/>
            <person name="Bulat T."/>
            <person name="Smidak R."/>
            <person name="Sarate P."/>
            <person name="Gangsoo J."/>
            <person name="Sialana F."/>
            <person name="Bilban M."/>
            <person name="Lubec G."/>
        </authorList>
    </citation>
    <scope>NUCLEOTIDE SEQUENCE</scope>
    <source>
        <tissue evidence="2">Skin</tissue>
    </source>
</reference>
<gene>
    <name evidence="2" type="primary">ORF37305</name>
</gene>
<evidence type="ECO:0000256" key="1">
    <source>
        <dbReference type="SAM" id="SignalP"/>
    </source>
</evidence>
<sequence length="84" mass="9666">MKSLYIGIVFGMLLLLDVAVANGLHFYRPYDVYKTRVVRFPSTNEVANTVGPGSNDNSVPQNHQTEEDYYRIIAYLNDVGRRRR</sequence>
<evidence type="ECO:0000313" key="2">
    <source>
        <dbReference type="EMBL" id="CEK59747.1"/>
    </source>
</evidence>